<dbReference type="Proteomes" id="UP000198718">
    <property type="component" value="Unassembled WGS sequence"/>
</dbReference>
<dbReference type="STRING" id="393762.SAMN05660472_01002"/>
<dbReference type="OrthoDB" id="9805474at2"/>
<feature type="transmembrane region" description="Helical" evidence="1">
    <location>
        <begin position="38"/>
        <end position="58"/>
    </location>
</feature>
<dbReference type="Pfam" id="PF13185">
    <property type="entry name" value="GAF_2"/>
    <property type="match status" value="1"/>
</dbReference>
<sequence length="407" mass="47152">MKKSASAFILKVVALYSFILLSYIFILPTNIKVKYGFFITFVISIVTIGISLTIYRFILTQLNIQGSSHEKNKKILESVIEISDSILTIENTHQLFQLILQKAVESIDDAEMGSLLILDDNNNLQYEALVGFDYEKFKNLYIKLEDSFLYKNNKRNTSKACIIRNVEEFDENTLDPNIYAKLQKANAFTTKAVICAPIKVDNKLYGIINVDSKNPNGFTDMDVAFMDYFSKQISTAIRNHELLDKMLYLLKYDRLTDIYNRYYFEEVFEALFKKAERYKETFSLVVFDLNNLKMTNDTFGHQVGDLLIKQFALGIKNNIRDCDILGRYGGDEFLGAFLYTDLETIEIIIEKINRHFEHHPLQVESACIYIEFSYGVAHYPTDACTMKALFKIADNRMYVHKQSHKIL</sequence>
<gene>
    <name evidence="3" type="ORF">SAMN05660472_01002</name>
</gene>
<dbReference type="RefSeq" id="WP_090551107.1">
    <property type="nucleotide sequence ID" value="NZ_FNFP01000001.1"/>
</dbReference>
<dbReference type="InterPro" id="IPR003018">
    <property type="entry name" value="GAF"/>
</dbReference>
<keyword evidence="4" id="KW-1185">Reference proteome</keyword>
<keyword evidence="1" id="KW-1133">Transmembrane helix</keyword>
<keyword evidence="1" id="KW-0812">Transmembrane</keyword>
<dbReference type="PROSITE" id="PS50887">
    <property type="entry name" value="GGDEF"/>
    <property type="match status" value="1"/>
</dbReference>
<dbReference type="AlphaFoldDB" id="A0A1G8ZZH1"/>
<accession>A0A1G8ZZH1</accession>
<dbReference type="NCBIfam" id="TIGR00254">
    <property type="entry name" value="GGDEF"/>
    <property type="match status" value="1"/>
</dbReference>
<dbReference type="SMART" id="SM00065">
    <property type="entry name" value="GAF"/>
    <property type="match status" value="1"/>
</dbReference>
<name>A0A1G8ZZH1_9FIRM</name>
<dbReference type="Gene3D" id="3.30.70.270">
    <property type="match status" value="1"/>
</dbReference>
<dbReference type="Gene3D" id="3.30.450.40">
    <property type="match status" value="1"/>
</dbReference>
<dbReference type="InterPro" id="IPR043128">
    <property type="entry name" value="Rev_trsase/Diguanyl_cyclase"/>
</dbReference>
<proteinExistence type="predicted"/>
<dbReference type="SUPFAM" id="SSF55073">
    <property type="entry name" value="Nucleotide cyclase"/>
    <property type="match status" value="1"/>
</dbReference>
<dbReference type="PANTHER" id="PTHR45138:SF6">
    <property type="entry name" value="DIGUANYLATE CYCLASE DGCN"/>
    <property type="match status" value="1"/>
</dbReference>
<organism evidence="3 4">
    <name type="scientific">Natronincola ferrireducens</name>
    <dbReference type="NCBI Taxonomy" id="393762"/>
    <lineage>
        <taxon>Bacteria</taxon>
        <taxon>Bacillati</taxon>
        <taxon>Bacillota</taxon>
        <taxon>Clostridia</taxon>
        <taxon>Peptostreptococcales</taxon>
        <taxon>Natronincolaceae</taxon>
        <taxon>Natronincola</taxon>
    </lineage>
</organism>
<dbReference type="InterPro" id="IPR029016">
    <property type="entry name" value="GAF-like_dom_sf"/>
</dbReference>
<dbReference type="GO" id="GO:1902201">
    <property type="term" value="P:negative regulation of bacterial-type flagellum-dependent cell motility"/>
    <property type="evidence" value="ECO:0007669"/>
    <property type="project" value="TreeGrafter"/>
</dbReference>
<evidence type="ECO:0000256" key="1">
    <source>
        <dbReference type="SAM" id="Phobius"/>
    </source>
</evidence>
<reference evidence="3 4" key="1">
    <citation type="submission" date="2016-10" db="EMBL/GenBank/DDBJ databases">
        <authorList>
            <person name="de Groot N.N."/>
        </authorList>
    </citation>
    <scope>NUCLEOTIDE SEQUENCE [LARGE SCALE GENOMIC DNA]</scope>
    <source>
        <strain evidence="3 4">DSM 18346</strain>
    </source>
</reference>
<dbReference type="GO" id="GO:0052621">
    <property type="term" value="F:diguanylate cyclase activity"/>
    <property type="evidence" value="ECO:0007669"/>
    <property type="project" value="TreeGrafter"/>
</dbReference>
<dbReference type="SMART" id="SM00267">
    <property type="entry name" value="GGDEF"/>
    <property type="match status" value="1"/>
</dbReference>
<dbReference type="EMBL" id="FNFP01000001">
    <property type="protein sequence ID" value="SDK20014.1"/>
    <property type="molecule type" value="Genomic_DNA"/>
</dbReference>
<dbReference type="InterPro" id="IPR029787">
    <property type="entry name" value="Nucleotide_cyclase"/>
</dbReference>
<evidence type="ECO:0000259" key="2">
    <source>
        <dbReference type="PROSITE" id="PS50887"/>
    </source>
</evidence>
<dbReference type="InterPro" id="IPR050469">
    <property type="entry name" value="Diguanylate_Cyclase"/>
</dbReference>
<dbReference type="GO" id="GO:0005886">
    <property type="term" value="C:plasma membrane"/>
    <property type="evidence" value="ECO:0007669"/>
    <property type="project" value="TreeGrafter"/>
</dbReference>
<feature type="domain" description="GGDEF" evidence="2">
    <location>
        <begin position="280"/>
        <end position="407"/>
    </location>
</feature>
<keyword evidence="1" id="KW-0472">Membrane</keyword>
<dbReference type="InterPro" id="IPR000160">
    <property type="entry name" value="GGDEF_dom"/>
</dbReference>
<dbReference type="SUPFAM" id="SSF55781">
    <property type="entry name" value="GAF domain-like"/>
    <property type="match status" value="1"/>
</dbReference>
<dbReference type="GO" id="GO:0043709">
    <property type="term" value="P:cell adhesion involved in single-species biofilm formation"/>
    <property type="evidence" value="ECO:0007669"/>
    <property type="project" value="TreeGrafter"/>
</dbReference>
<dbReference type="PANTHER" id="PTHR45138">
    <property type="entry name" value="REGULATORY COMPONENTS OF SENSORY TRANSDUCTION SYSTEM"/>
    <property type="match status" value="1"/>
</dbReference>
<feature type="transmembrane region" description="Helical" evidence="1">
    <location>
        <begin position="7"/>
        <end position="26"/>
    </location>
</feature>
<evidence type="ECO:0000313" key="4">
    <source>
        <dbReference type="Proteomes" id="UP000198718"/>
    </source>
</evidence>
<protein>
    <submittedName>
        <fullName evidence="3">Diguanylate cyclase (GGDEF) domain-containing protein</fullName>
    </submittedName>
</protein>
<dbReference type="Pfam" id="PF00990">
    <property type="entry name" value="GGDEF"/>
    <property type="match status" value="1"/>
</dbReference>
<evidence type="ECO:0000313" key="3">
    <source>
        <dbReference type="EMBL" id="SDK20014.1"/>
    </source>
</evidence>
<dbReference type="CDD" id="cd01949">
    <property type="entry name" value="GGDEF"/>
    <property type="match status" value="1"/>
</dbReference>